<organism evidence="2 3">
    <name type="scientific">Isoalcanivorax beigongshangi</name>
    <dbReference type="NCBI Taxonomy" id="3238810"/>
    <lineage>
        <taxon>Bacteria</taxon>
        <taxon>Pseudomonadati</taxon>
        <taxon>Pseudomonadota</taxon>
        <taxon>Gammaproteobacteria</taxon>
        <taxon>Oceanospirillales</taxon>
        <taxon>Alcanivoracaceae</taxon>
        <taxon>Isoalcanivorax</taxon>
    </lineage>
</organism>
<evidence type="ECO:0008006" key="4">
    <source>
        <dbReference type="Google" id="ProtNLM"/>
    </source>
</evidence>
<proteinExistence type="predicted"/>
<keyword evidence="1" id="KW-1133">Transmembrane helix</keyword>
<name>A0ABV4AHJ0_9GAMM</name>
<dbReference type="Proteomes" id="UP001562065">
    <property type="component" value="Unassembled WGS sequence"/>
</dbReference>
<evidence type="ECO:0000313" key="2">
    <source>
        <dbReference type="EMBL" id="MEY1662179.1"/>
    </source>
</evidence>
<keyword evidence="1" id="KW-0472">Membrane</keyword>
<accession>A0ABV4AHJ0</accession>
<sequence length="107" mass="11949">MTEQGYMVAWLAYLGAAFVVLVVMTLVAQRWHRWVKYPFIAILVGILFTPWPVAADSDNLGPAWIITLFEALIQKEANPLRAGAPLLAAVVLCLVVATVQFAIRRRR</sequence>
<feature type="transmembrane region" description="Helical" evidence="1">
    <location>
        <begin position="82"/>
        <end position="103"/>
    </location>
</feature>
<reference evidence="2 3" key="1">
    <citation type="submission" date="2024-07" db="EMBL/GenBank/DDBJ databases">
        <authorList>
            <person name="Ren Q."/>
        </authorList>
    </citation>
    <scope>NUCLEOTIDE SEQUENCE [LARGE SCALE GENOMIC DNA]</scope>
    <source>
        <strain evidence="2 3">REN37</strain>
    </source>
</reference>
<dbReference type="EMBL" id="JBGCUO010000001">
    <property type="protein sequence ID" value="MEY1662179.1"/>
    <property type="molecule type" value="Genomic_DNA"/>
</dbReference>
<keyword evidence="1" id="KW-0812">Transmembrane</keyword>
<gene>
    <name evidence="2" type="ORF">AB5I84_08470</name>
</gene>
<keyword evidence="3" id="KW-1185">Reference proteome</keyword>
<protein>
    <recommendedName>
        <fullName evidence="4">Transmembrane protein</fullName>
    </recommendedName>
</protein>
<feature type="transmembrane region" description="Helical" evidence="1">
    <location>
        <begin position="34"/>
        <end position="54"/>
    </location>
</feature>
<evidence type="ECO:0000313" key="3">
    <source>
        <dbReference type="Proteomes" id="UP001562065"/>
    </source>
</evidence>
<dbReference type="RefSeq" id="WP_369455420.1">
    <property type="nucleotide sequence ID" value="NZ_JBGCUO010000001.1"/>
</dbReference>
<evidence type="ECO:0000256" key="1">
    <source>
        <dbReference type="SAM" id="Phobius"/>
    </source>
</evidence>
<comment type="caution">
    <text evidence="2">The sequence shown here is derived from an EMBL/GenBank/DDBJ whole genome shotgun (WGS) entry which is preliminary data.</text>
</comment>
<feature type="transmembrane region" description="Helical" evidence="1">
    <location>
        <begin position="6"/>
        <end position="27"/>
    </location>
</feature>